<keyword evidence="2" id="KW-1015">Disulfide bond</keyword>
<evidence type="ECO:0000256" key="2">
    <source>
        <dbReference type="ARBA" id="ARBA00023157"/>
    </source>
</evidence>
<comment type="similarity">
    <text evidence="1">Belongs to the Ole e I family.</text>
</comment>
<dbReference type="AlphaFoldDB" id="A3F4A6"/>
<dbReference type="InterPro" id="IPR006041">
    <property type="entry name" value="Pollen_Ole_e1_allergen"/>
</dbReference>
<dbReference type="Pfam" id="PF01190">
    <property type="entry name" value="Pollen_Ole_e_1"/>
    <property type="match status" value="1"/>
</dbReference>
<evidence type="ECO:0000313" key="3">
    <source>
        <dbReference type="EMBL" id="ABN50034.1"/>
    </source>
</evidence>
<dbReference type="EMBL" id="EF192060">
    <property type="protein sequence ID" value="ABN50034.1"/>
    <property type="molecule type" value="mRNA"/>
</dbReference>
<sequence length="64" mass="7107">LTAYQFMKGAEVKLECRNAVSESVTYSTHTTTDESGTYRLPVDGDHEEDICEVFLVTQDSSITS</sequence>
<evidence type="ECO:0000256" key="1">
    <source>
        <dbReference type="ARBA" id="ARBA00010049"/>
    </source>
</evidence>
<feature type="non-terminal residue" evidence="3">
    <location>
        <position position="1"/>
    </location>
</feature>
<feature type="non-terminal residue" evidence="3">
    <location>
        <position position="64"/>
    </location>
</feature>
<name>A3F4A6_TRIDB</name>
<dbReference type="PANTHER" id="PTHR31614:SF2">
    <property type="entry name" value="F28N24.16 PROTEIN"/>
    <property type="match status" value="1"/>
</dbReference>
<protein>
    <submittedName>
        <fullName evidence="3">Putative Ole e 1-like protein</fullName>
    </submittedName>
</protein>
<dbReference type="PANTHER" id="PTHR31614">
    <property type="entry name" value="PROTEIN DOWNSTREAM OF FLC-RELATED"/>
    <property type="match status" value="1"/>
</dbReference>
<proteinExistence type="evidence at transcript level"/>
<organism evidence="3">
    <name type="scientific">Trichosanthes dioica</name>
    <name type="common">Pointed gourd</name>
    <dbReference type="NCBI Taxonomy" id="320667"/>
    <lineage>
        <taxon>Eukaryota</taxon>
        <taxon>Viridiplantae</taxon>
        <taxon>Streptophyta</taxon>
        <taxon>Embryophyta</taxon>
        <taxon>Tracheophyta</taxon>
        <taxon>Spermatophyta</taxon>
        <taxon>Magnoliopsida</taxon>
        <taxon>eudicotyledons</taxon>
        <taxon>Gunneridae</taxon>
        <taxon>Pentapetalae</taxon>
        <taxon>rosids</taxon>
        <taxon>fabids</taxon>
        <taxon>Cucurbitales</taxon>
        <taxon>Cucurbitaceae</taxon>
        <taxon>Sicyoeae</taxon>
        <taxon>Trichosanthes</taxon>
    </lineage>
</organism>
<accession>A3F4A6</accession>
<reference evidence="3" key="1">
    <citation type="journal article" date="2008" name="Curr. Sci.">
        <title>A cDNA-AFLP approach to look for differentially expressed gene fragments in dioecious pointed gourd (Trichosanthes dioica Roxb.) for understanding sex expression.</title>
        <authorList>
            <person name="Roy S.K."/>
            <person name="Gangopadhyay G."/>
            <person name="Ghose K."/>
            <person name="Dey S."/>
            <person name="Basu D."/>
            <person name="Mukherjee K.K."/>
        </authorList>
    </citation>
    <scope>NUCLEOTIDE SEQUENCE</scope>
</reference>